<feature type="domain" description="HTH tetR-type" evidence="4">
    <location>
        <begin position="13"/>
        <end position="60"/>
    </location>
</feature>
<sequence length="207" mass="22023">MLTKKGAATKARIIAGAAQLVAVKGAAETCLDGIRAATGTSKSQLFHYFPEGKTQLLLAVAEDCSQRVLEQQRPLLDGLDSWEAWEQWQELILRLNAPGDGDGYCTLTALSGQSPQTVPGVRELLADHLERWHAALTKGLTAMRADGLLREDADVDELATAVLAAVQGGAMMGRITGSTAPLRTALTVTVDHLRTWAPPPPPPPAAR</sequence>
<evidence type="ECO:0000256" key="3">
    <source>
        <dbReference type="ARBA" id="ARBA00023163"/>
    </source>
</evidence>
<dbReference type="SUPFAM" id="SSF46689">
    <property type="entry name" value="Homeodomain-like"/>
    <property type="match status" value="1"/>
</dbReference>
<dbReference type="GO" id="GO:0003677">
    <property type="term" value="F:DNA binding"/>
    <property type="evidence" value="ECO:0007669"/>
    <property type="project" value="UniProtKB-KW"/>
</dbReference>
<name>A0A239GJY4_9ACTN</name>
<dbReference type="Gene3D" id="1.10.357.10">
    <property type="entry name" value="Tetracycline Repressor, domain 2"/>
    <property type="match status" value="1"/>
</dbReference>
<evidence type="ECO:0000259" key="4">
    <source>
        <dbReference type="Pfam" id="PF00440"/>
    </source>
</evidence>
<dbReference type="InterPro" id="IPR009057">
    <property type="entry name" value="Homeodomain-like_sf"/>
</dbReference>
<evidence type="ECO:0000256" key="1">
    <source>
        <dbReference type="ARBA" id="ARBA00023015"/>
    </source>
</evidence>
<proteinExistence type="predicted"/>
<dbReference type="InterPro" id="IPR001647">
    <property type="entry name" value="HTH_TetR"/>
</dbReference>
<dbReference type="RefSeq" id="WP_179279850.1">
    <property type="nucleotide sequence ID" value="NZ_FZOF01000007.1"/>
</dbReference>
<reference evidence="6 7" key="1">
    <citation type="submission" date="2017-06" db="EMBL/GenBank/DDBJ databases">
        <authorList>
            <person name="Kim H.J."/>
            <person name="Triplett B.A."/>
        </authorList>
    </citation>
    <scope>NUCLEOTIDE SEQUENCE [LARGE SCALE GENOMIC DNA]</scope>
    <source>
        <strain evidence="6 7">CGMCC 4.1858</strain>
    </source>
</reference>
<keyword evidence="7" id="KW-1185">Reference proteome</keyword>
<dbReference type="PANTHER" id="PTHR47506:SF3">
    <property type="entry name" value="HTH-TYPE TRANSCRIPTIONAL REGULATOR LMRA"/>
    <property type="match status" value="1"/>
</dbReference>
<evidence type="ECO:0000256" key="2">
    <source>
        <dbReference type="ARBA" id="ARBA00023125"/>
    </source>
</evidence>
<keyword evidence="1" id="KW-0805">Transcription regulation</keyword>
<dbReference type="InterPro" id="IPR011075">
    <property type="entry name" value="TetR_C"/>
</dbReference>
<dbReference type="AlphaFoldDB" id="A0A239GJY4"/>
<evidence type="ECO:0000259" key="5">
    <source>
        <dbReference type="Pfam" id="PF16925"/>
    </source>
</evidence>
<dbReference type="Pfam" id="PF00440">
    <property type="entry name" value="TetR_N"/>
    <property type="match status" value="1"/>
</dbReference>
<dbReference type="Pfam" id="PF16925">
    <property type="entry name" value="TetR_C_13"/>
    <property type="match status" value="1"/>
</dbReference>
<dbReference type="SUPFAM" id="SSF48498">
    <property type="entry name" value="Tetracyclin repressor-like, C-terminal domain"/>
    <property type="match status" value="1"/>
</dbReference>
<feature type="domain" description="Tetracyclin repressor-like C-terminal" evidence="5">
    <location>
        <begin position="103"/>
        <end position="187"/>
    </location>
</feature>
<dbReference type="PANTHER" id="PTHR47506">
    <property type="entry name" value="TRANSCRIPTIONAL REGULATORY PROTEIN"/>
    <property type="match status" value="1"/>
</dbReference>
<evidence type="ECO:0000313" key="7">
    <source>
        <dbReference type="Proteomes" id="UP000198280"/>
    </source>
</evidence>
<organism evidence="6 7">
    <name type="scientific">Actinacidiphila glaucinigra</name>
    <dbReference type="NCBI Taxonomy" id="235986"/>
    <lineage>
        <taxon>Bacteria</taxon>
        <taxon>Bacillati</taxon>
        <taxon>Actinomycetota</taxon>
        <taxon>Actinomycetes</taxon>
        <taxon>Kitasatosporales</taxon>
        <taxon>Streptomycetaceae</taxon>
        <taxon>Actinacidiphila</taxon>
    </lineage>
</organism>
<accession>A0A239GJY4</accession>
<gene>
    <name evidence="6" type="ORF">SAMN05216252_107430</name>
</gene>
<dbReference type="InterPro" id="IPR036271">
    <property type="entry name" value="Tet_transcr_reg_TetR-rel_C_sf"/>
</dbReference>
<evidence type="ECO:0000313" key="6">
    <source>
        <dbReference type="EMBL" id="SNS69112.1"/>
    </source>
</evidence>
<keyword evidence="2" id="KW-0238">DNA-binding</keyword>
<protein>
    <submittedName>
        <fullName evidence="6">Transcriptional regulator, TetR family</fullName>
    </submittedName>
</protein>
<dbReference type="Proteomes" id="UP000198280">
    <property type="component" value="Unassembled WGS sequence"/>
</dbReference>
<dbReference type="EMBL" id="FZOF01000007">
    <property type="protein sequence ID" value="SNS69112.1"/>
    <property type="molecule type" value="Genomic_DNA"/>
</dbReference>
<keyword evidence="3" id="KW-0804">Transcription</keyword>